<evidence type="ECO:0000256" key="1">
    <source>
        <dbReference type="ARBA" id="ARBA00024201"/>
    </source>
</evidence>
<dbReference type="Gene3D" id="3.40.50.1820">
    <property type="entry name" value="alpha/beta hydrolase"/>
    <property type="match status" value="1"/>
</dbReference>
<organism evidence="3 4">
    <name type="scientific">Roseiflexus castenholzii (strain DSM 13941 / HLO8)</name>
    <dbReference type="NCBI Taxonomy" id="383372"/>
    <lineage>
        <taxon>Bacteria</taxon>
        <taxon>Bacillati</taxon>
        <taxon>Chloroflexota</taxon>
        <taxon>Chloroflexia</taxon>
        <taxon>Chloroflexales</taxon>
        <taxon>Roseiflexineae</taxon>
        <taxon>Roseiflexaceae</taxon>
        <taxon>Roseiflexus</taxon>
    </lineage>
</organism>
<comment type="similarity">
    <text evidence="1">Belongs to the Fes family.</text>
</comment>
<proteinExistence type="inferred from homology"/>
<dbReference type="GO" id="GO:0008849">
    <property type="term" value="F:enterochelin esterase activity"/>
    <property type="evidence" value="ECO:0007669"/>
    <property type="project" value="InterPro"/>
</dbReference>
<dbReference type="InterPro" id="IPR021764">
    <property type="entry name" value="Enterochelin_esterase_N"/>
</dbReference>
<dbReference type="SUPFAM" id="SSF81296">
    <property type="entry name" value="E set domains"/>
    <property type="match status" value="1"/>
</dbReference>
<dbReference type="GO" id="GO:0006826">
    <property type="term" value="P:iron ion transport"/>
    <property type="evidence" value="ECO:0007669"/>
    <property type="project" value="InterPro"/>
</dbReference>
<evidence type="ECO:0000313" key="4">
    <source>
        <dbReference type="Proteomes" id="UP000000263"/>
    </source>
</evidence>
<dbReference type="Pfam" id="PF00756">
    <property type="entry name" value="Esterase"/>
    <property type="match status" value="1"/>
</dbReference>
<name>A7NQY7_ROSCS</name>
<dbReference type="eggNOG" id="COG2382">
    <property type="taxonomic scope" value="Bacteria"/>
</dbReference>
<protein>
    <submittedName>
        <fullName evidence="3">Putative esterase</fullName>
    </submittedName>
</protein>
<dbReference type="Pfam" id="PF11806">
    <property type="entry name" value="Enterochelin_N"/>
    <property type="match status" value="1"/>
</dbReference>
<dbReference type="InterPro" id="IPR013783">
    <property type="entry name" value="Ig-like_fold"/>
</dbReference>
<dbReference type="KEGG" id="rca:Rcas_3950"/>
<dbReference type="AlphaFoldDB" id="A7NQY7"/>
<evidence type="ECO:0000259" key="2">
    <source>
        <dbReference type="Pfam" id="PF11806"/>
    </source>
</evidence>
<feature type="domain" description="Enterochelin esterase N-terminal" evidence="2">
    <location>
        <begin position="56"/>
        <end position="154"/>
    </location>
</feature>
<dbReference type="OrthoDB" id="9803578at2"/>
<dbReference type="InterPro" id="IPR000801">
    <property type="entry name" value="Esterase-like"/>
</dbReference>
<sequence>MSGSALFRPTFTDLRAEVERRVSNDASPETITALIDEFLAAGGDMPAPLIEYDGAVTWLFRSSTAQSVSVVGDVLGYRLDRTQMTRLQGSDLFYLTMHLPLDAHIAYAFAVDASETAARARWLDRCVPDPLNPQRIVMTNPLRMMSVLEMPGAASLIAGFDTLAETPMFAGIHGLWSAALGCWRRLWVYLPPEYDPAARRYPTLYLLDGEAYLLSAELPLMLDLMIDQNEMSPVIAVLIEPPPVRVSSVVGLRFVVDDVAPWIDARYATSHDPLDRIIGGADEYATRALMIALQRPDLFGGALAQSPQTPPIRRVAALLDRRDVRREDAPRCYVDVGRYDDPAAVESTQALCSVLVSGGAVVSYQEFAGGRSFAGWRVTLPDALRFHFGTSSLASLA</sequence>
<accession>A7NQY7</accession>
<dbReference type="RefSeq" id="WP_012122406.1">
    <property type="nucleotide sequence ID" value="NC_009767.1"/>
</dbReference>
<dbReference type="PANTHER" id="PTHR48098">
    <property type="entry name" value="ENTEROCHELIN ESTERASE-RELATED"/>
    <property type="match status" value="1"/>
</dbReference>
<keyword evidence="4" id="KW-1185">Reference proteome</keyword>
<dbReference type="InterPro" id="IPR014756">
    <property type="entry name" value="Ig_E-set"/>
</dbReference>
<dbReference type="InterPro" id="IPR050583">
    <property type="entry name" value="Mycobacterial_A85_antigen"/>
</dbReference>
<reference evidence="3 4" key="1">
    <citation type="submission" date="2007-08" db="EMBL/GenBank/DDBJ databases">
        <title>Complete sequence of Roseiflexus castenholzii DSM 13941.</title>
        <authorList>
            <consortium name="US DOE Joint Genome Institute"/>
            <person name="Copeland A."/>
            <person name="Lucas S."/>
            <person name="Lapidus A."/>
            <person name="Barry K."/>
            <person name="Glavina del Rio T."/>
            <person name="Dalin E."/>
            <person name="Tice H."/>
            <person name="Pitluck S."/>
            <person name="Thompson L.S."/>
            <person name="Brettin T."/>
            <person name="Bruce D."/>
            <person name="Detter J.C."/>
            <person name="Han C."/>
            <person name="Tapia R."/>
            <person name="Schmutz J."/>
            <person name="Larimer F."/>
            <person name="Land M."/>
            <person name="Hauser L."/>
            <person name="Kyrpides N."/>
            <person name="Mikhailova N."/>
            <person name="Bryant D.A."/>
            <person name="Hanada S."/>
            <person name="Tsukatani Y."/>
            <person name="Richardson P."/>
        </authorList>
    </citation>
    <scope>NUCLEOTIDE SEQUENCE [LARGE SCALE GENOMIC DNA]</scope>
    <source>
        <strain evidence="4">DSM 13941 / HLO8</strain>
    </source>
</reference>
<dbReference type="Gene3D" id="2.60.40.10">
    <property type="entry name" value="Immunoglobulins"/>
    <property type="match status" value="1"/>
</dbReference>
<dbReference type="HOGENOM" id="CLU_672467_0_0_0"/>
<evidence type="ECO:0000313" key="3">
    <source>
        <dbReference type="EMBL" id="ABU59983.1"/>
    </source>
</evidence>
<dbReference type="EMBL" id="CP000804">
    <property type="protein sequence ID" value="ABU59983.1"/>
    <property type="molecule type" value="Genomic_DNA"/>
</dbReference>
<dbReference type="STRING" id="383372.Rcas_3950"/>
<dbReference type="GO" id="GO:0005506">
    <property type="term" value="F:iron ion binding"/>
    <property type="evidence" value="ECO:0007669"/>
    <property type="project" value="InterPro"/>
</dbReference>
<dbReference type="InterPro" id="IPR029058">
    <property type="entry name" value="AB_hydrolase_fold"/>
</dbReference>
<dbReference type="Proteomes" id="UP000000263">
    <property type="component" value="Chromosome"/>
</dbReference>
<dbReference type="SUPFAM" id="SSF53474">
    <property type="entry name" value="alpha/beta-Hydrolases"/>
    <property type="match status" value="1"/>
</dbReference>
<gene>
    <name evidence="3" type="ordered locus">Rcas_3950</name>
</gene>
<dbReference type="PANTHER" id="PTHR48098:SF6">
    <property type="entry name" value="FERRI-BACILLIBACTIN ESTERASE BESA"/>
    <property type="match status" value="1"/>
</dbReference>
<dbReference type="ESTHER" id="roscs-a7nqy7">
    <property type="family name" value="A85-IroE-IroD-Fes-Yiel"/>
</dbReference>
<dbReference type="GO" id="GO:0005737">
    <property type="term" value="C:cytoplasm"/>
    <property type="evidence" value="ECO:0007669"/>
    <property type="project" value="InterPro"/>
</dbReference>